<dbReference type="Gene3D" id="3.80.10.10">
    <property type="entry name" value="Ribonuclease Inhibitor"/>
    <property type="match status" value="1"/>
</dbReference>
<keyword evidence="2" id="KW-1185">Reference proteome</keyword>
<evidence type="ECO:0000313" key="2">
    <source>
        <dbReference type="Proteomes" id="UP000011083"/>
    </source>
</evidence>
<organism evidence="1 2">
    <name type="scientific">Acanthamoeba castellanii (strain ATCC 30010 / Neff)</name>
    <dbReference type="NCBI Taxonomy" id="1257118"/>
    <lineage>
        <taxon>Eukaryota</taxon>
        <taxon>Amoebozoa</taxon>
        <taxon>Discosea</taxon>
        <taxon>Longamoebia</taxon>
        <taxon>Centramoebida</taxon>
        <taxon>Acanthamoebidae</taxon>
        <taxon>Acanthamoeba</taxon>
    </lineage>
</organism>
<dbReference type="GeneID" id="14921970"/>
<dbReference type="VEuPathDB" id="AmoebaDB:ACA1_282690"/>
<gene>
    <name evidence="1" type="ORF">ACA1_282690</name>
</gene>
<dbReference type="Proteomes" id="UP000011083">
    <property type="component" value="Unassembled WGS sequence"/>
</dbReference>
<accession>L8H8Q4</accession>
<sequence>MVTAGVVELPPSIEVLSLQETSITSHQFHRIKHKFPQLKTLYLSALKKLVPTSRLPPSLQKLSLHPGHVPDERKRFMYNDKCLEDIGLLRHLTRLNLFHVNLSNEGMRKLKDLGLVSLQIVGGMFEDEGLAFLPASLVSLRVSRAKGVTDHIPSSVERLGLAKVGHVTAEGIVRFLRASNAPRLQLVVEKTMQSALLAVPEFPGARVHLSTDKHLFYERGGCGLYYC</sequence>
<dbReference type="AlphaFoldDB" id="L8H8Q4"/>
<dbReference type="KEGG" id="acan:ACA1_282690"/>
<evidence type="ECO:0000313" key="1">
    <source>
        <dbReference type="EMBL" id="ELR21093.1"/>
    </source>
</evidence>
<dbReference type="InterPro" id="IPR032675">
    <property type="entry name" value="LRR_dom_sf"/>
</dbReference>
<dbReference type="EMBL" id="KB007908">
    <property type="protein sequence ID" value="ELR21093.1"/>
    <property type="molecule type" value="Genomic_DNA"/>
</dbReference>
<dbReference type="SUPFAM" id="SSF52047">
    <property type="entry name" value="RNI-like"/>
    <property type="match status" value="1"/>
</dbReference>
<proteinExistence type="predicted"/>
<name>L8H8Q4_ACACF</name>
<evidence type="ECO:0008006" key="3">
    <source>
        <dbReference type="Google" id="ProtNLM"/>
    </source>
</evidence>
<protein>
    <recommendedName>
        <fullName evidence="3">Leucine rich repeat domain containing protein</fullName>
    </recommendedName>
</protein>
<reference evidence="1 2" key="1">
    <citation type="journal article" date="2013" name="Genome Biol.">
        <title>Genome of Acanthamoeba castellanii highlights extensive lateral gene transfer and early evolution of tyrosine kinase signaling.</title>
        <authorList>
            <person name="Clarke M."/>
            <person name="Lohan A.J."/>
            <person name="Liu B."/>
            <person name="Lagkouvardos I."/>
            <person name="Roy S."/>
            <person name="Zafar N."/>
            <person name="Bertelli C."/>
            <person name="Schilde C."/>
            <person name="Kianianmomeni A."/>
            <person name="Burglin T.R."/>
            <person name="Frech C."/>
            <person name="Turcotte B."/>
            <person name="Kopec K.O."/>
            <person name="Synnott J.M."/>
            <person name="Choo C."/>
            <person name="Paponov I."/>
            <person name="Finkler A."/>
            <person name="Soon Heng Tan C."/>
            <person name="Hutchins A.P."/>
            <person name="Weinmeier T."/>
            <person name="Rattei T."/>
            <person name="Chu J.S."/>
            <person name="Gimenez G."/>
            <person name="Irimia M."/>
            <person name="Rigden D.J."/>
            <person name="Fitzpatrick D.A."/>
            <person name="Lorenzo-Morales J."/>
            <person name="Bateman A."/>
            <person name="Chiu C.H."/>
            <person name="Tang P."/>
            <person name="Hegemann P."/>
            <person name="Fromm H."/>
            <person name="Raoult D."/>
            <person name="Greub G."/>
            <person name="Miranda-Saavedra D."/>
            <person name="Chen N."/>
            <person name="Nash P."/>
            <person name="Ginger M.L."/>
            <person name="Horn M."/>
            <person name="Schaap P."/>
            <person name="Caler L."/>
            <person name="Loftus B."/>
        </authorList>
    </citation>
    <scope>NUCLEOTIDE SEQUENCE [LARGE SCALE GENOMIC DNA]</scope>
    <source>
        <strain evidence="1 2">Neff</strain>
    </source>
</reference>
<dbReference type="RefSeq" id="XP_004344836.1">
    <property type="nucleotide sequence ID" value="XM_004344786.1"/>
</dbReference>